<dbReference type="AlphaFoldDB" id="A0A8K0CI24"/>
<dbReference type="GO" id="GO:0005634">
    <property type="term" value="C:nucleus"/>
    <property type="evidence" value="ECO:0007669"/>
    <property type="project" value="UniProtKB-SubCell"/>
</dbReference>
<evidence type="ECO:0000313" key="8">
    <source>
        <dbReference type="Proteomes" id="UP000801492"/>
    </source>
</evidence>
<evidence type="ECO:0000256" key="2">
    <source>
        <dbReference type="ARBA" id="ARBA00007844"/>
    </source>
</evidence>
<feature type="domain" description="Condensin II complex subunit H2 N-terminal" evidence="5">
    <location>
        <begin position="21"/>
        <end position="118"/>
    </location>
</feature>
<feature type="region of interest" description="Disordered" evidence="4">
    <location>
        <begin position="453"/>
        <end position="472"/>
    </location>
</feature>
<dbReference type="GO" id="GO:0010032">
    <property type="term" value="P:meiotic chromosome condensation"/>
    <property type="evidence" value="ECO:0007669"/>
    <property type="project" value="TreeGrafter"/>
</dbReference>
<evidence type="ECO:0000313" key="7">
    <source>
        <dbReference type="EMBL" id="KAF2884898.1"/>
    </source>
</evidence>
<dbReference type="GO" id="GO:0000796">
    <property type="term" value="C:condensin complex"/>
    <property type="evidence" value="ECO:0007669"/>
    <property type="project" value="TreeGrafter"/>
</dbReference>
<comment type="similarity">
    <text evidence="2">Belongs to the CND2 H2 (condensin-2 subunit 2) family.</text>
</comment>
<dbReference type="GO" id="GO:0051306">
    <property type="term" value="P:mitotic sister chromatid separation"/>
    <property type="evidence" value="ECO:0007669"/>
    <property type="project" value="TreeGrafter"/>
</dbReference>
<organism evidence="7 8">
    <name type="scientific">Ignelater luminosus</name>
    <name type="common">Cucubano</name>
    <name type="synonym">Pyrophorus luminosus</name>
    <dbReference type="NCBI Taxonomy" id="2038154"/>
    <lineage>
        <taxon>Eukaryota</taxon>
        <taxon>Metazoa</taxon>
        <taxon>Ecdysozoa</taxon>
        <taxon>Arthropoda</taxon>
        <taxon>Hexapoda</taxon>
        <taxon>Insecta</taxon>
        <taxon>Pterygota</taxon>
        <taxon>Neoptera</taxon>
        <taxon>Endopterygota</taxon>
        <taxon>Coleoptera</taxon>
        <taxon>Polyphaga</taxon>
        <taxon>Elateriformia</taxon>
        <taxon>Elateroidea</taxon>
        <taxon>Elateridae</taxon>
        <taxon>Agrypninae</taxon>
        <taxon>Pyrophorini</taxon>
        <taxon>Ignelater</taxon>
    </lineage>
</organism>
<feature type="region of interest" description="Disordered" evidence="4">
    <location>
        <begin position="350"/>
        <end position="385"/>
    </location>
</feature>
<feature type="domain" description="Condensin-2 complex subunit H2 C-terminal" evidence="6">
    <location>
        <begin position="610"/>
        <end position="719"/>
    </location>
</feature>
<evidence type="ECO:0000259" key="5">
    <source>
        <dbReference type="Pfam" id="PF06278"/>
    </source>
</evidence>
<dbReference type="InterPro" id="IPR031737">
    <property type="entry name" value="CNDH2_C"/>
</dbReference>
<keyword evidence="3" id="KW-0539">Nucleus</keyword>
<dbReference type="Proteomes" id="UP000801492">
    <property type="component" value="Unassembled WGS sequence"/>
</dbReference>
<evidence type="ECO:0000256" key="4">
    <source>
        <dbReference type="SAM" id="MobiDB-lite"/>
    </source>
</evidence>
<dbReference type="OrthoDB" id="10038475at2759"/>
<dbReference type="GO" id="GO:0003682">
    <property type="term" value="F:chromatin binding"/>
    <property type="evidence" value="ECO:0007669"/>
    <property type="project" value="TreeGrafter"/>
</dbReference>
<evidence type="ECO:0000259" key="6">
    <source>
        <dbReference type="Pfam" id="PF16858"/>
    </source>
</evidence>
<comment type="caution">
    <text evidence="7">The sequence shown here is derived from an EMBL/GenBank/DDBJ whole genome shotgun (WGS) entry which is preliminary data.</text>
</comment>
<keyword evidence="8" id="KW-1185">Reference proteome</keyword>
<dbReference type="EMBL" id="VTPC01090049">
    <property type="protein sequence ID" value="KAF2884898.1"/>
    <property type="molecule type" value="Genomic_DNA"/>
</dbReference>
<dbReference type="InterPro" id="IPR031739">
    <property type="entry name" value="Ncaph2"/>
</dbReference>
<dbReference type="PANTHER" id="PTHR14324:SF3">
    <property type="entry name" value="CONDENSIN-2 COMPLEX SUBUNIT H2"/>
    <property type="match status" value="1"/>
</dbReference>
<dbReference type="InterPro" id="IPR009378">
    <property type="entry name" value="H2_N"/>
</dbReference>
<name>A0A8K0CI24_IGNLU</name>
<comment type="subcellular location">
    <subcellularLocation>
        <location evidence="1">Nucleus</location>
    </subcellularLocation>
</comment>
<dbReference type="Pfam" id="PF16858">
    <property type="entry name" value="CNDH2_C"/>
    <property type="match status" value="1"/>
</dbReference>
<dbReference type="PANTHER" id="PTHR14324">
    <property type="entry name" value="CONDENSIN-2 COMPLEX SUBUNIT H2"/>
    <property type="match status" value="1"/>
</dbReference>
<reference evidence="7" key="1">
    <citation type="submission" date="2019-08" db="EMBL/GenBank/DDBJ databases">
        <title>The genome of the North American firefly Photinus pyralis.</title>
        <authorList>
            <consortium name="Photinus pyralis genome working group"/>
            <person name="Fallon T.R."/>
            <person name="Sander Lower S.E."/>
            <person name="Weng J.-K."/>
        </authorList>
    </citation>
    <scope>NUCLEOTIDE SEQUENCE</scope>
    <source>
        <strain evidence="7">TRF0915ILg1</strain>
        <tissue evidence="7">Whole body</tissue>
    </source>
</reference>
<evidence type="ECO:0008006" key="9">
    <source>
        <dbReference type="Google" id="ProtNLM"/>
    </source>
</evidence>
<sequence length="757" mass="85958">MGSPSDEEDHYQETNPKSKIGILISRLKRMEKNLEINMELNETLNTFLDQLNESQQYLENGIFNVKFAEAGLFLQSAANLYSKKVDSLWDSTLQYQMQLCTYNKLAEAKAEEAAKITQRLNRNKRKKVAVKEVDLNSSVHGDLTNICDKANEFLKGQCFLVHSVSNQNDLLTNEHSTELSPSSSEENYNLNCVNGFSFAVDCTVKNQRTEEKLSNYNDLYLNCSIPYLEMSTDQNNEFQVTNHQHDLLLQKYLTTRHVPYKDFWEHQHGVEFEIFKQTNQSCIVQRNEVDFIEQYANPCSDNSVVTPSRFPSQAAEYEKNDDSLVKTQELIHKEKQLEVTGAIRKGSERISNADSLFHDEPYLSDTETSDNDENHPQYVPQQSRADSGICCSDIPNLSTVMECTDEHLAEHLENTDYNLNETLPCLAEPSQSECIENVSNINDISVQIIQNSESTSAENSSNTVQNEKQSRSDIQVPSIVVVHRTNLSPMENLKIEKLNLKDHDVDNSDEHTVLNTELDETAERSGNVDDAAGRIREVETEISSTCENNEEAIFNSTAQHNNLECSISVVDRSDVRNVENNLDIASRTSKNSMAENVSDHCINKIRDSEVQTAARVKAVTEWKKFMDERLSQAAESSKFDIHQYGSFIMDSIPSENNLPFKDLANGKSSAEVARLFLASLQLANTQNIELITAVPSQEVIANDSLQLKLLTKDRYHEHLKEFEAPSESAFRDNFARIQALRCAPLHSTPKSKRQRFR</sequence>
<evidence type="ECO:0000256" key="3">
    <source>
        <dbReference type="ARBA" id="ARBA00023242"/>
    </source>
</evidence>
<evidence type="ECO:0000256" key="1">
    <source>
        <dbReference type="ARBA" id="ARBA00004123"/>
    </source>
</evidence>
<proteinExistence type="inferred from homology"/>
<protein>
    <recommendedName>
        <fullName evidence="9">Condensin-2 complex subunit H2</fullName>
    </recommendedName>
</protein>
<gene>
    <name evidence="7" type="ORF">ILUMI_21269</name>
</gene>
<accession>A0A8K0CI24</accession>
<dbReference type="Pfam" id="PF06278">
    <property type="entry name" value="CNDH2_N"/>
    <property type="match status" value="1"/>
</dbReference>
<feature type="compositionally biased region" description="Low complexity" evidence="4">
    <location>
        <begin position="453"/>
        <end position="463"/>
    </location>
</feature>